<evidence type="ECO:0000256" key="1">
    <source>
        <dbReference type="SAM" id="Phobius"/>
    </source>
</evidence>
<name>A0A0C5HD33_VIBPH</name>
<proteinExistence type="predicted"/>
<accession>A0A0C5HD33</accession>
<dbReference type="EMBL" id="KP688397">
    <property type="protein sequence ID" value="AJP18346.1"/>
    <property type="molecule type" value="Genomic_DNA"/>
</dbReference>
<gene>
    <name evidence="2" type="ORF">pVPH1_0173</name>
</gene>
<keyword evidence="1" id="KW-0472">Membrane</keyword>
<evidence type="ECO:0000313" key="2">
    <source>
        <dbReference type="EMBL" id="AJP18346.1"/>
    </source>
</evidence>
<geneLocation type="plasmid" evidence="2">
    <name>pVPH1</name>
</geneLocation>
<reference evidence="2" key="1">
    <citation type="journal article" date="2015" name="Antimicrob. Agents Chemother.">
        <title>Complete nucleotide sequence of a conjugative plasmid carrying bla(PER-1).</title>
        <authorList>
            <person name="Li R."/>
            <person name="Wong M.H."/>
            <person name="Zhou Y."/>
            <person name="Chan E.W."/>
            <person name="Chen S."/>
        </authorList>
    </citation>
    <scope>NUCLEOTIDE SEQUENCE</scope>
    <source>
        <strain evidence="2">V36</strain>
        <plasmid evidence="2">pVPH1</plasmid>
    </source>
</reference>
<keyword evidence="1" id="KW-0812">Transmembrane</keyword>
<organism evidence="2">
    <name type="scientific">Vibrio parahaemolyticus</name>
    <dbReference type="NCBI Taxonomy" id="670"/>
    <lineage>
        <taxon>Bacteria</taxon>
        <taxon>Pseudomonadati</taxon>
        <taxon>Pseudomonadota</taxon>
        <taxon>Gammaproteobacteria</taxon>
        <taxon>Vibrionales</taxon>
        <taxon>Vibrionaceae</taxon>
        <taxon>Vibrio</taxon>
    </lineage>
</organism>
<dbReference type="AlphaFoldDB" id="A0A0C5HD33"/>
<protein>
    <submittedName>
        <fullName evidence="2">Uncharacterized protein</fullName>
    </submittedName>
</protein>
<keyword evidence="2" id="KW-0614">Plasmid</keyword>
<feature type="transmembrane region" description="Helical" evidence="1">
    <location>
        <begin position="32"/>
        <end position="52"/>
    </location>
</feature>
<keyword evidence="1" id="KW-1133">Transmembrane helix</keyword>
<sequence length="140" mass="16395">MWNTSYKYRSNFSDIFMVHIRSRQAQKGTSGMLTFVMSAITFGFLLLSLFFYKKLIGMSDALNIIEKQVAADMEIRAHRLCLLAYEAQRFGNSVDRRALDEEFKDFLHLYIEDYQAEVAKKIREHKLSEISAYGFIKLDK</sequence>